<name>A0AAF0JAI3_9BASI</name>
<dbReference type="Pfam" id="PF19798">
    <property type="entry name" value="Sulfotransfer_5"/>
    <property type="match status" value="1"/>
</dbReference>
<dbReference type="SUPFAM" id="SSF52540">
    <property type="entry name" value="P-loop containing nucleoside triphosphate hydrolases"/>
    <property type="match status" value="1"/>
</dbReference>
<dbReference type="PANTHER" id="PTHR48419">
    <property type="entry name" value="SULFOTRANSFERASE DOMAIN-CONTAINING PROTEIN"/>
    <property type="match status" value="1"/>
</dbReference>
<dbReference type="InterPro" id="IPR053226">
    <property type="entry name" value="Pyrrolopyrazine_biosynth_F"/>
</dbReference>
<accession>A0AAF0JAI3</accession>
<evidence type="ECO:0008006" key="3">
    <source>
        <dbReference type="Google" id="ProtNLM"/>
    </source>
</evidence>
<reference evidence="1" key="1">
    <citation type="submission" date="2023-03" db="EMBL/GenBank/DDBJ databases">
        <title>Mating type loci evolution in Malassezia.</title>
        <authorList>
            <person name="Coelho M.A."/>
        </authorList>
    </citation>
    <scope>NUCLEOTIDE SEQUENCE</scope>
    <source>
        <strain evidence="1">CBS 9431</strain>
    </source>
</reference>
<protein>
    <recommendedName>
        <fullName evidence="3">Branched-chain-amino-acid aminotransferase-like protein 2</fullName>
    </recommendedName>
</protein>
<organism evidence="1 2">
    <name type="scientific">Malassezia japonica</name>
    <dbReference type="NCBI Taxonomy" id="223818"/>
    <lineage>
        <taxon>Eukaryota</taxon>
        <taxon>Fungi</taxon>
        <taxon>Dikarya</taxon>
        <taxon>Basidiomycota</taxon>
        <taxon>Ustilaginomycotina</taxon>
        <taxon>Malasseziomycetes</taxon>
        <taxon>Malasseziales</taxon>
        <taxon>Malasseziaceae</taxon>
        <taxon>Malassezia</taxon>
    </lineage>
</organism>
<dbReference type="Gene3D" id="3.40.50.300">
    <property type="entry name" value="P-loop containing nucleotide triphosphate hydrolases"/>
    <property type="match status" value="1"/>
</dbReference>
<keyword evidence="2" id="KW-1185">Reference proteome</keyword>
<dbReference type="Proteomes" id="UP001217754">
    <property type="component" value="Chromosome 3"/>
</dbReference>
<dbReference type="PANTHER" id="PTHR48419:SF1">
    <property type="entry name" value="SULFOTRANSFERASE DOMAIN-CONTAINING PROTEIN"/>
    <property type="match status" value="1"/>
</dbReference>
<proteinExistence type="predicted"/>
<dbReference type="RefSeq" id="XP_060122167.1">
    <property type="nucleotide sequence ID" value="XM_060266184.1"/>
</dbReference>
<gene>
    <name evidence="1" type="ORF">MJAP1_002241</name>
</gene>
<dbReference type="GeneID" id="85225892"/>
<evidence type="ECO:0000313" key="2">
    <source>
        <dbReference type="Proteomes" id="UP001217754"/>
    </source>
</evidence>
<evidence type="ECO:0000313" key="1">
    <source>
        <dbReference type="EMBL" id="WFD39270.1"/>
    </source>
</evidence>
<dbReference type="InterPro" id="IPR027417">
    <property type="entry name" value="P-loop_NTPase"/>
</dbReference>
<dbReference type="AlphaFoldDB" id="A0AAF0JAI3"/>
<dbReference type="EMBL" id="CP119960">
    <property type="protein sequence ID" value="WFD39270.1"/>
    <property type="molecule type" value="Genomic_DNA"/>
</dbReference>
<sequence>MSEDSPKPIIVWCHPRSCSTAFERAFLQRKDTHIFHEPLGDPFYFSKDRACRRYSDEECRKSEAYEKSIEQVSLGLLESANQPKDEPCRYIFIKDMAQYIFAPEVLHELHPSSRLFPSTGAVDKVNPKENPTVLPTALLQRFQHTFLIRTPAKSIPSYYKCTQEQAAGFSFFDPAEAGYAELKLLYDWIADPTSTFHTPTDDKRYAAYAVQKQAMPPPLVDASTLLENPGATLEQYCKALGVPFTESMLSWDPGAVDIWAKWGSYHAAAEDSSGFRKTKEGPPKDLSQQPQVVQDCITAVTPTYEYLHDKSTIRLGSAQ</sequence>